<feature type="transmembrane region" description="Helical" evidence="1">
    <location>
        <begin position="16"/>
        <end position="37"/>
    </location>
</feature>
<gene>
    <name evidence="2" type="ORF">PYTT_1024</name>
</gene>
<dbReference type="KEGG" id="agl:PYTT_1024"/>
<keyword evidence="1" id="KW-0812">Transmembrane</keyword>
<name>A0A1H6L916_9BACT</name>
<dbReference type="Proteomes" id="UP000176204">
    <property type="component" value="Chromosome I"/>
</dbReference>
<keyword evidence="1" id="KW-1133">Transmembrane helix</keyword>
<reference evidence="3" key="1">
    <citation type="submission" date="2016-09" db="EMBL/GenBank/DDBJ databases">
        <authorList>
            <person name="Koehorst J."/>
        </authorList>
    </citation>
    <scope>NUCLEOTIDE SEQUENCE [LARGE SCALE GENOMIC DNA]</scope>
</reference>
<dbReference type="EMBL" id="LT629973">
    <property type="protein sequence ID" value="SEH82512.1"/>
    <property type="molecule type" value="Genomic_DNA"/>
</dbReference>
<evidence type="ECO:0000256" key="1">
    <source>
        <dbReference type="SAM" id="Phobius"/>
    </source>
</evidence>
<feature type="transmembrane region" description="Helical" evidence="1">
    <location>
        <begin position="221"/>
        <end position="237"/>
    </location>
</feature>
<protein>
    <submittedName>
        <fullName evidence="2">Uncharacterized protein</fullName>
    </submittedName>
</protein>
<feature type="transmembrane region" description="Helical" evidence="1">
    <location>
        <begin position="49"/>
        <end position="82"/>
    </location>
</feature>
<keyword evidence="1" id="KW-0472">Membrane</keyword>
<accession>A0A1H6L916</accession>
<feature type="transmembrane region" description="Helical" evidence="1">
    <location>
        <begin position="298"/>
        <end position="315"/>
    </location>
</feature>
<organism evidence="2 3">
    <name type="scientific">Akkermansia glycaniphila</name>
    <dbReference type="NCBI Taxonomy" id="1679444"/>
    <lineage>
        <taxon>Bacteria</taxon>
        <taxon>Pseudomonadati</taxon>
        <taxon>Verrucomicrobiota</taxon>
        <taxon>Verrucomicrobiia</taxon>
        <taxon>Verrucomicrobiales</taxon>
        <taxon>Akkermansiaceae</taxon>
        <taxon>Akkermansia</taxon>
    </lineage>
</organism>
<keyword evidence="3" id="KW-1185">Reference proteome</keyword>
<proteinExistence type="predicted"/>
<feature type="transmembrane region" description="Helical" evidence="1">
    <location>
        <begin position="270"/>
        <end position="286"/>
    </location>
</feature>
<dbReference type="AlphaFoldDB" id="A0A1H6L916"/>
<sequence>MVLIFCAYYAFECLSYIQYTQIGIFCVLGAVWLLFSAVEGSRGVFGRRVLYAFGLWLVGVCLRWDVSWVGWFFCAGFAGALWLKRASRAAQVRFWAVAVVFVLACLGLKWVQEEAYAGCPEWEEAVRLQWDRVAVQDYPDCSGKDKSDAYAALGIRGFELEAFKSFVYVPRMDDAVLMSKVREVHQSGAAGLWGVEQLGRLGFPPFDGSRILRMVDSGEKVAFWVPLGCLSLLLVFCSSRRGVWPLVPVLGGFAGYVAVLVFLDRCVPRVLNPAVAVAGLAVMAWMPACACAAGRRRWVQVAAGFACAGCVVFLCRNYGWVFRKAFSGQERVPAFVFCQSHPDELFLLLCQPGGTGLLPEGVTGFSREFLKSTNMFPVGDGWMFYSPVYRAELQRRGLEHPFAALVRDDVWLVAQDEEGGLPRFVLKLAEDACGCRLEAVRMQSVGGFAFWKFRRAAAF</sequence>
<feature type="transmembrane region" description="Helical" evidence="1">
    <location>
        <begin position="94"/>
        <end position="111"/>
    </location>
</feature>
<evidence type="ECO:0000313" key="2">
    <source>
        <dbReference type="EMBL" id="SEH82512.1"/>
    </source>
</evidence>
<evidence type="ECO:0000313" key="3">
    <source>
        <dbReference type="Proteomes" id="UP000176204"/>
    </source>
</evidence>
<feature type="transmembrane region" description="Helical" evidence="1">
    <location>
        <begin position="243"/>
        <end position="263"/>
    </location>
</feature>